<feature type="compositionally biased region" description="Basic and acidic residues" evidence="2">
    <location>
        <begin position="1594"/>
        <end position="1610"/>
    </location>
</feature>
<dbReference type="GO" id="GO:0003723">
    <property type="term" value="F:RNA binding"/>
    <property type="evidence" value="ECO:0007669"/>
    <property type="project" value="UniProtKB-UniRule"/>
</dbReference>
<feature type="compositionally biased region" description="Basic and acidic residues" evidence="2">
    <location>
        <begin position="513"/>
        <end position="524"/>
    </location>
</feature>
<feature type="compositionally biased region" description="Basic and acidic residues" evidence="2">
    <location>
        <begin position="1744"/>
        <end position="1756"/>
    </location>
</feature>
<feature type="compositionally biased region" description="Basic and acidic residues" evidence="2">
    <location>
        <begin position="1531"/>
        <end position="1544"/>
    </location>
</feature>
<gene>
    <name evidence="4" type="ORF">CRENBAI_016480</name>
</gene>
<feature type="region of interest" description="Disordered" evidence="2">
    <location>
        <begin position="656"/>
        <end position="676"/>
    </location>
</feature>
<feature type="compositionally biased region" description="Polar residues" evidence="2">
    <location>
        <begin position="135"/>
        <end position="146"/>
    </location>
</feature>
<feature type="region of interest" description="Disordered" evidence="2">
    <location>
        <begin position="1512"/>
        <end position="1615"/>
    </location>
</feature>
<feature type="region of interest" description="Disordered" evidence="2">
    <location>
        <begin position="500"/>
        <end position="545"/>
    </location>
</feature>
<dbReference type="InterPro" id="IPR000504">
    <property type="entry name" value="RRM_dom"/>
</dbReference>
<feature type="compositionally biased region" description="Basic and acidic residues" evidence="2">
    <location>
        <begin position="328"/>
        <end position="339"/>
    </location>
</feature>
<protein>
    <recommendedName>
        <fullName evidence="3">RRM domain-containing protein</fullName>
    </recommendedName>
</protein>
<feature type="compositionally biased region" description="Polar residues" evidence="2">
    <location>
        <begin position="385"/>
        <end position="397"/>
    </location>
</feature>
<feature type="compositionally biased region" description="Basic and acidic residues" evidence="2">
    <location>
        <begin position="1651"/>
        <end position="1664"/>
    </location>
</feature>
<evidence type="ECO:0000256" key="2">
    <source>
        <dbReference type="SAM" id="MobiDB-lite"/>
    </source>
</evidence>
<feature type="compositionally biased region" description="Low complexity" evidence="2">
    <location>
        <begin position="441"/>
        <end position="451"/>
    </location>
</feature>
<feature type="region of interest" description="Disordered" evidence="2">
    <location>
        <begin position="1646"/>
        <end position="1891"/>
    </location>
</feature>
<feature type="compositionally biased region" description="Polar residues" evidence="2">
    <location>
        <begin position="1520"/>
        <end position="1530"/>
    </location>
</feature>
<proteinExistence type="predicted"/>
<feature type="compositionally biased region" description="Polar residues" evidence="2">
    <location>
        <begin position="1830"/>
        <end position="1848"/>
    </location>
</feature>
<organism evidence="4 5">
    <name type="scientific">Crenichthys baileyi</name>
    <name type="common">White River springfish</name>
    <dbReference type="NCBI Taxonomy" id="28760"/>
    <lineage>
        <taxon>Eukaryota</taxon>
        <taxon>Metazoa</taxon>
        <taxon>Chordata</taxon>
        <taxon>Craniata</taxon>
        <taxon>Vertebrata</taxon>
        <taxon>Euteleostomi</taxon>
        <taxon>Actinopterygii</taxon>
        <taxon>Neopterygii</taxon>
        <taxon>Teleostei</taxon>
        <taxon>Neoteleostei</taxon>
        <taxon>Acanthomorphata</taxon>
        <taxon>Ovalentaria</taxon>
        <taxon>Atherinomorphae</taxon>
        <taxon>Cyprinodontiformes</taxon>
        <taxon>Goodeidae</taxon>
        <taxon>Crenichthys</taxon>
    </lineage>
</organism>
<feature type="region of interest" description="Disordered" evidence="2">
    <location>
        <begin position="362"/>
        <end position="458"/>
    </location>
</feature>
<keyword evidence="1" id="KW-0694">RNA-binding</keyword>
<feature type="region of interest" description="Disordered" evidence="2">
    <location>
        <begin position="1201"/>
        <end position="1221"/>
    </location>
</feature>
<dbReference type="InterPro" id="IPR035979">
    <property type="entry name" value="RBD_domain_sf"/>
</dbReference>
<feature type="compositionally biased region" description="Acidic residues" evidence="2">
    <location>
        <begin position="1855"/>
        <end position="1878"/>
    </location>
</feature>
<feature type="compositionally biased region" description="Low complexity" evidence="2">
    <location>
        <begin position="40"/>
        <end position="51"/>
    </location>
</feature>
<comment type="caution">
    <text evidence="4">The sequence shown here is derived from an EMBL/GenBank/DDBJ whole genome shotgun (WGS) entry which is preliminary data.</text>
</comment>
<feature type="domain" description="RRM" evidence="3">
    <location>
        <begin position="546"/>
        <end position="625"/>
    </location>
</feature>
<evidence type="ECO:0000259" key="3">
    <source>
        <dbReference type="PROSITE" id="PS50102"/>
    </source>
</evidence>
<sequence length="2083" mass="233303">MKEQSVGREDLSYNHCKELLWKSTAPVKNSGSVLSDDQKSSSASLTSRMTSVDPPHSDSNKLQTSPSQGLQTLLSLLPLLKQDTEGSSAKSKVSESLPLKESKSNWNSKPEIQPSSSLPGDGNPGQADLMVINGNMWNNESKTLGQELTGPETKKNHKHTKQNWKQQTQRDQYQMRKQAVPEILKTQVYSALNRVPPRSIRPRVGSVSHCLPHAVSNPVISTQWLQPPSGRQLLPEMSAFYGLPPQAKMDDYAAATPTAFPHTCSLCSNECASIKDWIFHQNTSFHLENCKLLRKQYPNWDCTVPLFESFPDKDAWQSASSSAQTFQHYDHRIRPESRSRSRSRSNSPYSCSRLEARWERSRSSSRSPSPCSYDARKRRSKSGESENSNTYRSQCRSLSPWYDPPSTARHRLHLKSHRRQSSRRSKKKRSSSHRSHKRRSSTTTRSSNQRLRSSKVEKLTERLLKTSAVQSLMTKPKLKAVIETLVPVILAELRNLKSSSAASSSSSSHAAKRSLDAKLSKVKPDLQVNESGSCRKPQAGKSSPATTVKLRGTFDSLSDSDVLAAVEIFGNIKSVLLLKSKRKAIVCFENKKDAEKVKRMKSLDIHGTSVTVVKGKNMLHRKQKQKMAPRPISVEPSVFKRRPTEPSSRAKMVLPPTRKHASSLRVKRMATRKPVSKTRVLVSKAKNVLNQQVVRPLKTGTGKFVKVKKRASKLPGSTKFTFATKTADAGDSEQKTQPETTQIETKDSPKALKEATMEETRQKLKAQVGHLQEDGDVRKEEMVENIEDAMKSLNAVSEYNQDAAMTLEAEKLDMQLQESVLVADDVAVGSFETTAETKQQAELNEVNLQTKEFEEYESLKYLETRAADDVEVKTITEVRTKPAKSYASSSIVFTSKPAYPSQTQLKLLQTPTTSAGSSSLGQKKGQTSTIRTETDALGQQKAGRSSALKMPRSLRRVKTKTKKKVGTRKNQSGTAPATKTKPSAAASTLTIEEMLEKFLCEDRIGCLSKKTVMSSKLLSLNAKVLLITNLPKYFDGCYREDEVADLLLPFGFIYKGNNIYVIPQKCMAFALMPHVKAVRNIIAYSDQNRIVFKGSELSVRVVHNMVSVTPFRFYSFLIKKIRSKLKDDGGSSVFIHNISPSDARALREALNAVGSVRRYLPLLNKVFVEFKSRREADLLGVWYSLLKRSPAHNVFRMKIPQSSRVSPPPRAPKRALPDSSEAADGAVIPTGKCGVPQGSTPPFWITMTTNPSVFPTFSPWFNIPDYLTVDTIKVIEKTECRASEFCTIMLTGLPQRNYTHEDVAKLAWRYFPKQNLQTLFYNVTVLPLQRRAFLFFSSWDACCDFVLNHIRNPVSVRGCRLSVHLVLEDMQPGFSEEPMYRVLMKWSNAHVSELESLEERLLCVEISEPTVHLVMMVMKEVASVAAFVDFLPLANRIVIEMAEPQGVTEAVQKISLDSSSVHQIWRNVKRIESLKSLNERLRDSSETLINLEVDAMDVNATPSAGASMETLQLDREGGQPTESVAASSLESQRKTEKLQKDPSPKRRKLELSNQVQSLETDSKDATLRDVEEHTEDERGPSAEEETPNALHKRMHEDEKSQTPPAEKDQMLHQARTEVQQLETPTNLVSEADIKPTGDVYQVMDSVEDQPPTERELETNEENRTNKSISTTLKDDEPTRIPKMDATEEMVVEHHPEGHEEATEILSSSGPKSARGRLILTGAPQHCGMRQEAVGTTNARSTGGRRTEEARKPEKLTLKSSSGRDQTGEKTPSKERKVDHVIDVKIKTSYRKAEEHTEMTKGGQHVTEEESRPGRKNIDEEIATSKDERPSPTSNNCTRKSPMSSQNVLRSLDGVKEEEEDDLNDASEEEEPAAEVEEDSSCKLENAWNENEKIDVNLCEMGEDETEEEQLIKGPWWDGWEVTEGRLQELLTLDEPEEEENGHEEQEMPEVFYLSQESQSVDSINPETSGSAEGSKTSSEHNSAISKRGRRLVGPKAKRFRFQSSLASVDFKVFQLSCRPPLGEDRGLALLQPGSLRQPEELLPETFRNISSDFSNTGLTDLHLRNDALESCCGLTELSSICWM</sequence>
<feature type="region of interest" description="Disordered" evidence="2">
    <location>
        <begin position="1955"/>
        <end position="1990"/>
    </location>
</feature>
<feature type="compositionally biased region" description="Polar residues" evidence="2">
    <location>
        <begin position="163"/>
        <end position="172"/>
    </location>
</feature>
<dbReference type="SUPFAM" id="SSF54928">
    <property type="entry name" value="RNA-binding domain, RBD"/>
    <property type="match status" value="1"/>
</dbReference>
<feature type="region of interest" description="Disordered" evidence="2">
    <location>
        <begin position="86"/>
        <end position="172"/>
    </location>
</feature>
<evidence type="ECO:0000313" key="5">
    <source>
        <dbReference type="Proteomes" id="UP001311232"/>
    </source>
</evidence>
<feature type="compositionally biased region" description="Basic residues" evidence="2">
    <location>
        <begin position="657"/>
        <end position="676"/>
    </location>
</feature>
<dbReference type="Gene3D" id="3.30.70.330">
    <property type="match status" value="3"/>
</dbReference>
<feature type="region of interest" description="Disordered" evidence="2">
    <location>
        <begin position="727"/>
        <end position="749"/>
    </location>
</feature>
<dbReference type="EMBL" id="JAHHUM010000614">
    <property type="protein sequence ID" value="KAK5618558.1"/>
    <property type="molecule type" value="Genomic_DNA"/>
</dbReference>
<feature type="region of interest" description="Disordered" evidence="2">
    <location>
        <begin position="909"/>
        <end position="983"/>
    </location>
</feature>
<feature type="region of interest" description="Disordered" evidence="2">
    <location>
        <begin position="27"/>
        <end position="70"/>
    </location>
</feature>
<accession>A0AAV9SBS4</accession>
<feature type="compositionally biased region" description="Basic residues" evidence="2">
    <location>
        <begin position="952"/>
        <end position="967"/>
    </location>
</feature>
<feature type="compositionally biased region" description="Basic and acidic residues" evidence="2">
    <location>
        <begin position="1560"/>
        <end position="1581"/>
    </location>
</feature>
<feature type="compositionally biased region" description="Basic and acidic residues" evidence="2">
    <location>
        <begin position="1765"/>
        <end position="1798"/>
    </location>
</feature>
<dbReference type="InterPro" id="IPR012677">
    <property type="entry name" value="Nucleotide-bd_a/b_plait_sf"/>
</dbReference>
<feature type="compositionally biased region" description="Polar residues" evidence="2">
    <location>
        <begin position="104"/>
        <end position="118"/>
    </location>
</feature>
<evidence type="ECO:0000313" key="4">
    <source>
        <dbReference type="EMBL" id="KAK5618558.1"/>
    </source>
</evidence>
<feature type="compositionally biased region" description="Low complexity" evidence="2">
    <location>
        <begin position="500"/>
        <end position="509"/>
    </location>
</feature>
<feature type="compositionally biased region" description="Low complexity" evidence="2">
    <location>
        <begin position="974"/>
        <end position="983"/>
    </location>
</feature>
<feature type="compositionally biased region" description="Basic and acidic residues" evidence="2">
    <location>
        <begin position="1805"/>
        <end position="1829"/>
    </location>
</feature>
<name>A0AAV9SBS4_9TELE</name>
<feature type="region of interest" description="Disordered" evidence="2">
    <location>
        <begin position="327"/>
        <end position="348"/>
    </location>
</feature>
<keyword evidence="5" id="KW-1185">Reference proteome</keyword>
<feature type="compositionally biased region" description="Polar residues" evidence="2">
    <location>
        <begin position="914"/>
        <end position="931"/>
    </location>
</feature>
<dbReference type="Proteomes" id="UP001311232">
    <property type="component" value="Unassembled WGS sequence"/>
</dbReference>
<dbReference type="PROSITE" id="PS50102">
    <property type="entry name" value="RRM"/>
    <property type="match status" value="1"/>
</dbReference>
<feature type="compositionally biased region" description="Basic and acidic residues" evidence="2">
    <location>
        <begin position="1672"/>
        <end position="1701"/>
    </location>
</feature>
<reference evidence="4 5" key="1">
    <citation type="submission" date="2021-06" db="EMBL/GenBank/DDBJ databases">
        <authorList>
            <person name="Palmer J.M."/>
        </authorList>
    </citation>
    <scope>NUCLEOTIDE SEQUENCE [LARGE SCALE GENOMIC DNA]</scope>
    <source>
        <strain evidence="4 5">MEX-2019</strain>
        <tissue evidence="4">Muscle</tissue>
    </source>
</reference>
<feature type="compositionally biased region" description="Basic residues" evidence="2">
    <location>
        <begin position="408"/>
        <end position="440"/>
    </location>
</feature>
<evidence type="ECO:0000256" key="1">
    <source>
        <dbReference type="PROSITE-ProRule" id="PRU00176"/>
    </source>
</evidence>
<feature type="compositionally biased region" description="Polar residues" evidence="2">
    <location>
        <begin position="1955"/>
        <end position="1984"/>
    </location>
</feature>